<keyword evidence="1" id="KW-1133">Transmembrane helix</keyword>
<keyword evidence="3" id="KW-1185">Reference proteome</keyword>
<organism evidence="2 3">
    <name type="scientific">Puccinia sorghi</name>
    <dbReference type="NCBI Taxonomy" id="27349"/>
    <lineage>
        <taxon>Eukaryota</taxon>
        <taxon>Fungi</taxon>
        <taxon>Dikarya</taxon>
        <taxon>Basidiomycota</taxon>
        <taxon>Pucciniomycotina</taxon>
        <taxon>Pucciniomycetes</taxon>
        <taxon>Pucciniales</taxon>
        <taxon>Pucciniaceae</taxon>
        <taxon>Puccinia</taxon>
    </lineage>
</organism>
<feature type="transmembrane region" description="Helical" evidence="1">
    <location>
        <begin position="480"/>
        <end position="498"/>
    </location>
</feature>
<evidence type="ECO:0000313" key="3">
    <source>
        <dbReference type="Proteomes" id="UP000037035"/>
    </source>
</evidence>
<dbReference type="EMBL" id="LAVV01007550">
    <property type="protein sequence ID" value="KNZ55583.1"/>
    <property type="molecule type" value="Genomic_DNA"/>
</dbReference>
<dbReference type="Proteomes" id="UP000037035">
    <property type="component" value="Unassembled WGS sequence"/>
</dbReference>
<dbReference type="VEuPathDB" id="FungiDB:VP01_2643g2"/>
<comment type="caution">
    <text evidence="2">The sequence shown here is derived from an EMBL/GenBank/DDBJ whole genome shotgun (WGS) entry which is preliminary data.</text>
</comment>
<keyword evidence="1" id="KW-0812">Transmembrane</keyword>
<sequence>MDTTYIENQKKENLNPSGLQALVAVFVTRYGGMWSGKIIPRPLSGFWYLRELHNLEAESKMRNAESNDTYTSRRNMNVTHFLFSSSRRPDYAPNYGGPINESLTFIISLPLQVGSVKPLRPREIFAQASNDRCGSLGMGIWVSSPPIICSKRHFSAGHEQIIISNTKILALERSDLVQIGAEIQLLTSFLGLRRVTANTKSNQGLYYLRIPVVFELKSHSKKNPSSWLHFTLVIISQVFPCHLRKVVTSCAEGMRKLKKEKKCCETHDEEMSERQLSEMNEGNNNKELGFSNLTIQISNLIDLSAQPGSRCRSYERNISSLISITNDYKLNDFHHEIELNKLIPMIPHTAYKEDYKCVNEVEIDHVGKHDNKEKAQEEIIKLNRKLIDNMHLRLHHKLFKERAIKLKYLEMFHFQSKKKYNSPKKEMAPEFLFEKKKAKALFTHAYGYVSSVCFNINSNDSFTVLSSLTHSDNHFSLSPIYYTYPILILVVIYSRLLMISSDYASLGVLLLRACSRSPLHFFKTLKECIELKKEIQFSQKENGTTISFCKGKSKSTIHTPLCICALFLFHYKYYHSVPHMCFSLLLFIRILNTLLLLFIVYKNLISTTFLTCDRKRKQGKKPERYREDKGVIRSA</sequence>
<evidence type="ECO:0000256" key="1">
    <source>
        <dbReference type="SAM" id="Phobius"/>
    </source>
</evidence>
<reference evidence="2 3" key="1">
    <citation type="submission" date="2015-08" db="EMBL/GenBank/DDBJ databases">
        <title>Next Generation Sequencing and Analysis of the Genome of Puccinia sorghi L Schw, the Causal Agent of Maize Common Rust.</title>
        <authorList>
            <person name="Rochi L."/>
            <person name="Burguener G."/>
            <person name="Darino M."/>
            <person name="Turjanski A."/>
            <person name="Kreff E."/>
            <person name="Dieguez M.J."/>
            <person name="Sacco F."/>
        </authorList>
    </citation>
    <scope>NUCLEOTIDE SEQUENCE [LARGE SCALE GENOMIC DNA]</scope>
    <source>
        <strain evidence="2 3">RO10H11247</strain>
    </source>
</reference>
<gene>
    <name evidence="2" type="ORF">VP01_2643g2</name>
</gene>
<proteinExistence type="predicted"/>
<accession>A0A0L6V488</accession>
<feature type="transmembrane region" description="Helical" evidence="1">
    <location>
        <begin position="586"/>
        <end position="612"/>
    </location>
</feature>
<dbReference type="AlphaFoldDB" id="A0A0L6V488"/>
<evidence type="ECO:0000313" key="2">
    <source>
        <dbReference type="EMBL" id="KNZ55583.1"/>
    </source>
</evidence>
<protein>
    <submittedName>
        <fullName evidence="2">Uncharacterized protein</fullName>
    </submittedName>
</protein>
<name>A0A0L6V488_9BASI</name>
<keyword evidence="1" id="KW-0472">Membrane</keyword>